<dbReference type="AlphaFoldDB" id="A0A3P8A7I5"/>
<dbReference type="Gene3D" id="3.90.79.10">
    <property type="entry name" value="Nucleoside Triphosphate Pyrophosphohydrolase"/>
    <property type="match status" value="1"/>
</dbReference>
<reference evidence="6" key="2">
    <citation type="submission" date="2019-09" db="UniProtKB">
        <authorList>
            <consortium name="WormBaseParasite"/>
        </authorList>
    </citation>
    <scope>IDENTIFICATION</scope>
</reference>
<sequence length="220" mass="25677">MNKFGDVVLESQLIPEEVLKGEYFGAELRRLIQVWKRRNVQGIEFIVSPKDSHIIPELIKNGFEFYLVAGNDLVLNRWIGEEPSRFPTRKFWKFPGGMPIEDENLKETATRKVMEKTGVVAEAKTIIGVNHQNRVEYGCVSGLFFVCLMKYVEHDTNAVVSDDIIDIRWFTRDELRAMDNQDFFAPHQHVFTDYEKWIRAGIVSETGDVNVDMFSYFFRR</sequence>
<dbReference type="PROSITE" id="PS51462">
    <property type="entry name" value="NUDIX"/>
    <property type="match status" value="1"/>
</dbReference>
<dbReference type="InterPro" id="IPR015797">
    <property type="entry name" value="NUDIX_hydrolase-like_dom_sf"/>
</dbReference>
<reference evidence="4 5" key="1">
    <citation type="submission" date="2018-11" db="EMBL/GenBank/DDBJ databases">
        <authorList>
            <consortium name="Pathogen Informatics"/>
        </authorList>
    </citation>
    <scope>NUCLEOTIDE SEQUENCE [LARGE SCALE GENOMIC DNA]</scope>
</reference>
<dbReference type="GO" id="GO:0047631">
    <property type="term" value="F:ADP-ribose diphosphatase activity"/>
    <property type="evidence" value="ECO:0007669"/>
    <property type="project" value="TreeGrafter"/>
</dbReference>
<dbReference type="EMBL" id="UZAH01026919">
    <property type="protein sequence ID" value="VDO86753.1"/>
    <property type="molecule type" value="Genomic_DNA"/>
</dbReference>
<dbReference type="GO" id="GO:0035529">
    <property type="term" value="F:NADH pyrophosphatase activity"/>
    <property type="evidence" value="ECO:0007669"/>
    <property type="project" value="TreeGrafter"/>
</dbReference>
<gene>
    <name evidence="4" type="ORF">HPBE_LOCUS10912</name>
</gene>
<dbReference type="Pfam" id="PF00293">
    <property type="entry name" value="NUDIX"/>
    <property type="match status" value="1"/>
</dbReference>
<dbReference type="PANTHER" id="PTHR13994:SF13">
    <property type="entry name" value="FI03680P"/>
    <property type="match status" value="1"/>
</dbReference>
<comment type="similarity">
    <text evidence="1">Belongs to the Nudix hydrolase family.</text>
</comment>
<feature type="domain" description="Nudix hydrolase" evidence="3">
    <location>
        <begin position="35"/>
        <end position="199"/>
    </location>
</feature>
<dbReference type="Pfam" id="PF18290">
    <property type="entry name" value="Nudix_hydro"/>
    <property type="match status" value="1"/>
</dbReference>
<name>A0A3P8A7I5_HELPZ</name>
<proteinExistence type="inferred from homology"/>
<evidence type="ECO:0000313" key="5">
    <source>
        <dbReference type="Proteomes" id="UP000050761"/>
    </source>
</evidence>
<organism evidence="4">
    <name type="scientific">Heligmosomoides polygyrus</name>
    <name type="common">Parasitic roundworm</name>
    <dbReference type="NCBI Taxonomy" id="6339"/>
    <lineage>
        <taxon>Eukaryota</taxon>
        <taxon>Metazoa</taxon>
        <taxon>Ecdysozoa</taxon>
        <taxon>Nematoda</taxon>
        <taxon>Chromadorea</taxon>
        <taxon>Rhabditida</taxon>
        <taxon>Rhabditina</taxon>
        <taxon>Rhabditomorpha</taxon>
        <taxon>Strongyloidea</taxon>
        <taxon>Heligmosomidae</taxon>
        <taxon>Heligmosomoides</taxon>
    </lineage>
</organism>
<keyword evidence="5" id="KW-1185">Reference proteome</keyword>
<evidence type="ECO:0000256" key="1">
    <source>
        <dbReference type="ARBA" id="ARBA00005582"/>
    </source>
</evidence>
<protein>
    <submittedName>
        <fullName evidence="6">Nudix hydrolase domain-containing protein</fullName>
    </submittedName>
</protein>
<dbReference type="Proteomes" id="UP000050761">
    <property type="component" value="Unassembled WGS sequence"/>
</dbReference>
<dbReference type="GO" id="GO:0051287">
    <property type="term" value="F:NAD binding"/>
    <property type="evidence" value="ECO:0007669"/>
    <property type="project" value="TreeGrafter"/>
</dbReference>
<accession>A0A3P8A7I5</accession>
<evidence type="ECO:0000256" key="2">
    <source>
        <dbReference type="ARBA" id="ARBA00022801"/>
    </source>
</evidence>
<evidence type="ECO:0000313" key="6">
    <source>
        <dbReference type="WBParaSite" id="HPBE_0001091101-mRNA-1"/>
    </source>
</evidence>
<dbReference type="InterPro" id="IPR003293">
    <property type="entry name" value="Nudix_hydrolase6-like"/>
</dbReference>
<dbReference type="WBParaSite" id="HPBE_0001091101-mRNA-1">
    <property type="protein sequence ID" value="HPBE_0001091101-mRNA-1"/>
    <property type="gene ID" value="HPBE_0001091101"/>
</dbReference>
<evidence type="ECO:0000259" key="3">
    <source>
        <dbReference type="PROSITE" id="PS51462"/>
    </source>
</evidence>
<keyword evidence="2" id="KW-0378">Hydrolase</keyword>
<dbReference type="InterPro" id="IPR000086">
    <property type="entry name" value="NUDIX_hydrolase_dom"/>
</dbReference>
<dbReference type="Gene3D" id="3.40.630.30">
    <property type="match status" value="1"/>
</dbReference>
<dbReference type="OrthoDB" id="5861827at2759"/>
<dbReference type="InterPro" id="IPR040618">
    <property type="entry name" value="Pre-Nudix"/>
</dbReference>
<evidence type="ECO:0000313" key="4">
    <source>
        <dbReference type="EMBL" id="VDO86753.1"/>
    </source>
</evidence>
<dbReference type="PANTHER" id="PTHR13994">
    <property type="entry name" value="NUDIX HYDROLASE RELATED"/>
    <property type="match status" value="1"/>
</dbReference>
<dbReference type="SUPFAM" id="SSF55811">
    <property type="entry name" value="Nudix"/>
    <property type="match status" value="1"/>
</dbReference>